<reference evidence="2" key="2">
    <citation type="journal article" date="2017" name="Nat. Plants">
        <title>The Aegilops tauschii genome reveals multiple impacts of transposons.</title>
        <authorList>
            <person name="Zhao G."/>
            <person name="Zou C."/>
            <person name="Li K."/>
            <person name="Wang K."/>
            <person name="Li T."/>
            <person name="Gao L."/>
            <person name="Zhang X."/>
            <person name="Wang H."/>
            <person name="Yang Z."/>
            <person name="Liu X."/>
            <person name="Jiang W."/>
            <person name="Mao L."/>
            <person name="Kong X."/>
            <person name="Jiao Y."/>
            <person name="Jia J."/>
        </authorList>
    </citation>
    <scope>NUCLEOTIDE SEQUENCE [LARGE SCALE GENOMIC DNA]</scope>
    <source>
        <strain evidence="2">cv. AL8/78</strain>
    </source>
</reference>
<reference evidence="1" key="3">
    <citation type="journal article" date="2017" name="Nature">
        <title>Genome sequence of the progenitor of the wheat D genome Aegilops tauschii.</title>
        <authorList>
            <person name="Luo M.C."/>
            <person name="Gu Y.Q."/>
            <person name="Puiu D."/>
            <person name="Wang H."/>
            <person name="Twardziok S.O."/>
            <person name="Deal K.R."/>
            <person name="Huo N."/>
            <person name="Zhu T."/>
            <person name="Wang L."/>
            <person name="Wang Y."/>
            <person name="McGuire P.E."/>
            <person name="Liu S."/>
            <person name="Long H."/>
            <person name="Ramasamy R.K."/>
            <person name="Rodriguez J.C."/>
            <person name="Van S.L."/>
            <person name="Yuan L."/>
            <person name="Wang Z."/>
            <person name="Xia Z."/>
            <person name="Xiao L."/>
            <person name="Anderson O.D."/>
            <person name="Ouyang S."/>
            <person name="Liang Y."/>
            <person name="Zimin A.V."/>
            <person name="Pertea G."/>
            <person name="Qi P."/>
            <person name="Bennetzen J.L."/>
            <person name="Dai X."/>
            <person name="Dawson M.W."/>
            <person name="Muller H.G."/>
            <person name="Kugler K."/>
            <person name="Rivarola-Duarte L."/>
            <person name="Spannagl M."/>
            <person name="Mayer K.F.X."/>
            <person name="Lu F.H."/>
            <person name="Bevan M.W."/>
            <person name="Leroy P."/>
            <person name="Li P."/>
            <person name="You F.M."/>
            <person name="Sun Q."/>
            <person name="Liu Z."/>
            <person name="Lyons E."/>
            <person name="Wicker T."/>
            <person name="Salzberg S.L."/>
            <person name="Devos K.M."/>
            <person name="Dvorak J."/>
        </authorList>
    </citation>
    <scope>NUCLEOTIDE SEQUENCE [LARGE SCALE GENOMIC DNA]</scope>
    <source>
        <strain evidence="1">cv. AL8/78</strain>
    </source>
</reference>
<protein>
    <submittedName>
        <fullName evidence="1">Uncharacterized protein</fullName>
    </submittedName>
</protein>
<sequence>EWFILCNSANCLPYSTTYYVFLLHDIYCDVGGLSGLTSCFVKYMVAG</sequence>
<proteinExistence type="predicted"/>
<dbReference type="AlphaFoldDB" id="A0A453JBL4"/>
<dbReference type="EnsemblPlants" id="AET4Gv20859300.10">
    <property type="protein sequence ID" value="AET4Gv20859300.10"/>
    <property type="gene ID" value="AET4Gv20859300"/>
</dbReference>
<name>A0A453JBL4_AEGTS</name>
<accession>A0A453JBL4</accession>
<evidence type="ECO:0000313" key="1">
    <source>
        <dbReference type="EnsemblPlants" id="AET4Gv20859300.10"/>
    </source>
</evidence>
<dbReference type="Gramene" id="AET4Gv20859300.10">
    <property type="protein sequence ID" value="AET4Gv20859300.10"/>
    <property type="gene ID" value="AET4Gv20859300"/>
</dbReference>
<reference evidence="1" key="4">
    <citation type="submission" date="2019-03" db="UniProtKB">
        <authorList>
            <consortium name="EnsemblPlants"/>
        </authorList>
    </citation>
    <scope>IDENTIFICATION</scope>
</reference>
<dbReference type="Proteomes" id="UP000015105">
    <property type="component" value="Chromosome 4D"/>
</dbReference>
<organism evidence="1 2">
    <name type="scientific">Aegilops tauschii subsp. strangulata</name>
    <name type="common">Goatgrass</name>
    <dbReference type="NCBI Taxonomy" id="200361"/>
    <lineage>
        <taxon>Eukaryota</taxon>
        <taxon>Viridiplantae</taxon>
        <taxon>Streptophyta</taxon>
        <taxon>Embryophyta</taxon>
        <taxon>Tracheophyta</taxon>
        <taxon>Spermatophyta</taxon>
        <taxon>Magnoliopsida</taxon>
        <taxon>Liliopsida</taxon>
        <taxon>Poales</taxon>
        <taxon>Poaceae</taxon>
        <taxon>BOP clade</taxon>
        <taxon>Pooideae</taxon>
        <taxon>Triticodae</taxon>
        <taxon>Triticeae</taxon>
        <taxon>Triticinae</taxon>
        <taxon>Aegilops</taxon>
    </lineage>
</organism>
<keyword evidence="2" id="KW-1185">Reference proteome</keyword>
<reference evidence="2" key="1">
    <citation type="journal article" date="2014" name="Science">
        <title>Ancient hybridizations among the ancestral genomes of bread wheat.</title>
        <authorList>
            <consortium name="International Wheat Genome Sequencing Consortium,"/>
            <person name="Marcussen T."/>
            <person name="Sandve S.R."/>
            <person name="Heier L."/>
            <person name="Spannagl M."/>
            <person name="Pfeifer M."/>
            <person name="Jakobsen K.S."/>
            <person name="Wulff B.B."/>
            <person name="Steuernagel B."/>
            <person name="Mayer K.F."/>
            <person name="Olsen O.A."/>
        </authorList>
    </citation>
    <scope>NUCLEOTIDE SEQUENCE [LARGE SCALE GENOMIC DNA]</scope>
    <source>
        <strain evidence="2">cv. AL8/78</strain>
    </source>
</reference>
<reference evidence="1" key="5">
    <citation type="journal article" date="2021" name="G3 (Bethesda)">
        <title>Aegilops tauschii genome assembly Aet v5.0 features greater sequence contiguity and improved annotation.</title>
        <authorList>
            <person name="Wang L."/>
            <person name="Zhu T."/>
            <person name="Rodriguez J.C."/>
            <person name="Deal K.R."/>
            <person name="Dubcovsky J."/>
            <person name="McGuire P.E."/>
            <person name="Lux T."/>
            <person name="Spannagl M."/>
            <person name="Mayer K.F.X."/>
            <person name="Baldrich P."/>
            <person name="Meyers B.C."/>
            <person name="Huo N."/>
            <person name="Gu Y.Q."/>
            <person name="Zhou H."/>
            <person name="Devos K.M."/>
            <person name="Bennetzen J.L."/>
            <person name="Unver T."/>
            <person name="Budak H."/>
            <person name="Gulick P.J."/>
            <person name="Galiba G."/>
            <person name="Kalapos B."/>
            <person name="Nelson D.R."/>
            <person name="Li P."/>
            <person name="You F.M."/>
            <person name="Luo M.C."/>
            <person name="Dvorak J."/>
        </authorList>
    </citation>
    <scope>NUCLEOTIDE SEQUENCE [LARGE SCALE GENOMIC DNA]</scope>
    <source>
        <strain evidence="1">cv. AL8/78</strain>
    </source>
</reference>
<evidence type="ECO:0000313" key="2">
    <source>
        <dbReference type="Proteomes" id="UP000015105"/>
    </source>
</evidence>